<organism evidence="13 14">
    <name type="scientific">Perkinsus chesapeaki</name>
    <name type="common">Clam parasite</name>
    <name type="synonym">Perkinsus andrewsi</name>
    <dbReference type="NCBI Taxonomy" id="330153"/>
    <lineage>
        <taxon>Eukaryota</taxon>
        <taxon>Sar</taxon>
        <taxon>Alveolata</taxon>
        <taxon>Perkinsozoa</taxon>
        <taxon>Perkinsea</taxon>
        <taxon>Perkinsida</taxon>
        <taxon>Perkinsidae</taxon>
        <taxon>Perkinsus</taxon>
    </lineage>
</organism>
<accession>A0A7J6M643</accession>
<proteinExistence type="inferred from homology"/>
<evidence type="ECO:0000256" key="5">
    <source>
        <dbReference type="ARBA" id="ARBA00022741"/>
    </source>
</evidence>
<keyword evidence="5 9" id="KW-0547">Nucleotide-binding</keyword>
<name>A0A7J6M643_PERCH</name>
<evidence type="ECO:0000256" key="8">
    <source>
        <dbReference type="ARBA" id="ARBA00024334"/>
    </source>
</evidence>
<feature type="domain" description="Protein kinase" evidence="11">
    <location>
        <begin position="80"/>
        <end position="357"/>
    </location>
</feature>
<evidence type="ECO:0000256" key="1">
    <source>
        <dbReference type="ARBA" id="ARBA00001946"/>
    </source>
</evidence>
<dbReference type="InterPro" id="IPR000719">
    <property type="entry name" value="Prot_kinase_dom"/>
</dbReference>
<dbReference type="EMBL" id="JAAPAO010000222">
    <property type="protein sequence ID" value="KAF4666974.1"/>
    <property type="molecule type" value="Genomic_DNA"/>
</dbReference>
<feature type="domain" description="EF-hand" evidence="12">
    <location>
        <begin position="400"/>
        <end position="435"/>
    </location>
</feature>
<dbReference type="OrthoDB" id="40902at2759"/>
<keyword evidence="14" id="KW-1185">Reference proteome</keyword>
<comment type="subunit">
    <text evidence="2">Monomer.</text>
</comment>
<dbReference type="Proteomes" id="UP000591131">
    <property type="component" value="Unassembled WGS sequence"/>
</dbReference>
<dbReference type="SUPFAM" id="SSF56112">
    <property type="entry name" value="Protein kinase-like (PK-like)"/>
    <property type="match status" value="1"/>
</dbReference>
<evidence type="ECO:0000313" key="14">
    <source>
        <dbReference type="Proteomes" id="UP000591131"/>
    </source>
</evidence>
<dbReference type="PANTHER" id="PTHR24349">
    <property type="entry name" value="SERINE/THREONINE-PROTEIN KINASE"/>
    <property type="match status" value="1"/>
</dbReference>
<dbReference type="InterPro" id="IPR011009">
    <property type="entry name" value="Kinase-like_dom_sf"/>
</dbReference>
<sequence>MGNAISLGSVTDPLSLCQNLPSIEENIIAHTDNAMESILVSKSALGASSCSSTESGSVPGERSSRAVFAVHRAISFCDIYRKVRRLGKGSYGEVYLAEEIGVPGRLVAVKELDCRLSDGAKPSAIKCYSAEVSALSSLPPHPRIIRVFETFETDDGVCHIVMEPCRGGELYEHIVDRARHHQASDAVGLPEPEVSSLMRQVLEALAYLHSKDIVHRDVKAENFLFVDEHDKSRLKLCDFGAAVNLKTVAGGIAKGRIGTLSYAAPEIYQAMGADTRSDMWSAGVVLYVMLCSASPFRHSSDKSTKVAVYRIRTGNIIKNRAAWQGLSDAAVDLVTRLLVVDPSRRLTATEALEHPFILATAPPTPRMLKWSTIGKLERYLSLLPQQIELLRAAARLIPESQLGNYSRLFTVVDTDHDGLVTFNEIASLIEDRRDPRQPATSEPFPDYTEPLDYIDFIIAVESVVNSETIKVLSPAMNRSSRSCGCTMTAMAVEDLW</sequence>
<evidence type="ECO:0000256" key="4">
    <source>
        <dbReference type="ARBA" id="ARBA00022679"/>
    </source>
</evidence>
<evidence type="ECO:0000313" key="13">
    <source>
        <dbReference type="EMBL" id="KAF4666974.1"/>
    </source>
</evidence>
<evidence type="ECO:0000256" key="10">
    <source>
        <dbReference type="RuleBase" id="RU000304"/>
    </source>
</evidence>
<dbReference type="PROSITE" id="PS50222">
    <property type="entry name" value="EF_HAND_2"/>
    <property type="match status" value="1"/>
</dbReference>
<evidence type="ECO:0008006" key="15">
    <source>
        <dbReference type="Google" id="ProtNLM"/>
    </source>
</evidence>
<dbReference type="PROSITE" id="PS00018">
    <property type="entry name" value="EF_HAND_1"/>
    <property type="match status" value="1"/>
</dbReference>
<dbReference type="InterPro" id="IPR018247">
    <property type="entry name" value="EF_Hand_1_Ca_BS"/>
</dbReference>
<comment type="similarity">
    <text evidence="8">Belongs to the protein kinase superfamily. Ser/Thr protein kinase family. CDPK subfamily.</text>
</comment>
<dbReference type="Pfam" id="PF00069">
    <property type="entry name" value="Pkinase"/>
    <property type="match status" value="1"/>
</dbReference>
<dbReference type="SMART" id="SM00220">
    <property type="entry name" value="S_TKc"/>
    <property type="match status" value="1"/>
</dbReference>
<dbReference type="AlphaFoldDB" id="A0A7J6M643"/>
<keyword evidence="7 9" id="KW-0067">ATP-binding</keyword>
<dbReference type="GO" id="GO:0004674">
    <property type="term" value="F:protein serine/threonine kinase activity"/>
    <property type="evidence" value="ECO:0007669"/>
    <property type="project" value="UniProtKB-KW"/>
</dbReference>
<dbReference type="InterPro" id="IPR017441">
    <property type="entry name" value="Protein_kinase_ATP_BS"/>
</dbReference>
<dbReference type="PROSITE" id="PS00107">
    <property type="entry name" value="PROTEIN_KINASE_ATP"/>
    <property type="match status" value="1"/>
</dbReference>
<evidence type="ECO:0000256" key="7">
    <source>
        <dbReference type="ARBA" id="ARBA00022840"/>
    </source>
</evidence>
<evidence type="ECO:0000256" key="6">
    <source>
        <dbReference type="ARBA" id="ARBA00022777"/>
    </source>
</evidence>
<dbReference type="GO" id="GO:0005524">
    <property type="term" value="F:ATP binding"/>
    <property type="evidence" value="ECO:0007669"/>
    <property type="project" value="UniProtKB-UniRule"/>
</dbReference>
<keyword evidence="6" id="KW-0418">Kinase</keyword>
<dbReference type="Gene3D" id="1.10.510.10">
    <property type="entry name" value="Transferase(Phosphotransferase) domain 1"/>
    <property type="match status" value="1"/>
</dbReference>
<dbReference type="GO" id="GO:0005509">
    <property type="term" value="F:calcium ion binding"/>
    <property type="evidence" value="ECO:0007669"/>
    <property type="project" value="InterPro"/>
</dbReference>
<evidence type="ECO:0000259" key="12">
    <source>
        <dbReference type="PROSITE" id="PS50222"/>
    </source>
</evidence>
<protein>
    <recommendedName>
        <fullName evidence="15">Calmodulin</fullName>
    </recommendedName>
</protein>
<feature type="binding site" evidence="9">
    <location>
        <position position="110"/>
    </location>
    <ligand>
        <name>ATP</name>
        <dbReference type="ChEBI" id="CHEBI:30616"/>
    </ligand>
</feature>
<evidence type="ECO:0000256" key="2">
    <source>
        <dbReference type="ARBA" id="ARBA00011245"/>
    </source>
</evidence>
<dbReference type="InterPro" id="IPR002048">
    <property type="entry name" value="EF_hand_dom"/>
</dbReference>
<dbReference type="FunFam" id="1.10.510.10:FF:000571">
    <property type="entry name" value="Maternal embryonic leucine zipper kinase"/>
    <property type="match status" value="1"/>
</dbReference>
<comment type="cofactor">
    <cofactor evidence="1">
        <name>Mg(2+)</name>
        <dbReference type="ChEBI" id="CHEBI:18420"/>
    </cofactor>
</comment>
<dbReference type="InterPro" id="IPR008271">
    <property type="entry name" value="Ser/Thr_kinase_AS"/>
</dbReference>
<evidence type="ECO:0000256" key="3">
    <source>
        <dbReference type="ARBA" id="ARBA00022527"/>
    </source>
</evidence>
<keyword evidence="4" id="KW-0808">Transferase</keyword>
<dbReference type="InterPro" id="IPR050205">
    <property type="entry name" value="CDPK_Ser/Thr_kinases"/>
</dbReference>
<dbReference type="PROSITE" id="PS00108">
    <property type="entry name" value="PROTEIN_KINASE_ST"/>
    <property type="match status" value="1"/>
</dbReference>
<keyword evidence="3 10" id="KW-0723">Serine/threonine-protein kinase</keyword>
<evidence type="ECO:0000259" key="11">
    <source>
        <dbReference type="PROSITE" id="PS50011"/>
    </source>
</evidence>
<gene>
    <name evidence="13" type="ORF">FOL47_003834</name>
</gene>
<evidence type="ECO:0000256" key="9">
    <source>
        <dbReference type="PROSITE-ProRule" id="PRU10141"/>
    </source>
</evidence>
<comment type="caution">
    <text evidence="13">The sequence shown here is derived from an EMBL/GenBank/DDBJ whole genome shotgun (WGS) entry which is preliminary data.</text>
</comment>
<reference evidence="13 14" key="1">
    <citation type="submission" date="2020-04" db="EMBL/GenBank/DDBJ databases">
        <title>Perkinsus chesapeaki whole genome sequence.</title>
        <authorList>
            <person name="Bogema D.R."/>
        </authorList>
    </citation>
    <scope>NUCLEOTIDE SEQUENCE [LARGE SCALE GENOMIC DNA]</scope>
    <source>
        <strain evidence="13">ATCC PRA-425</strain>
    </source>
</reference>
<dbReference type="PROSITE" id="PS50011">
    <property type="entry name" value="PROTEIN_KINASE_DOM"/>
    <property type="match status" value="1"/>
</dbReference>